<reference evidence="1" key="1">
    <citation type="submission" date="2021-02" db="EMBL/GenBank/DDBJ databases">
        <authorList>
            <person name="Nowell W R."/>
        </authorList>
    </citation>
    <scope>NUCLEOTIDE SEQUENCE</scope>
</reference>
<proteinExistence type="predicted"/>
<dbReference type="EMBL" id="CAJNOL010000222">
    <property type="protein sequence ID" value="CAF0943295.1"/>
    <property type="molecule type" value="Genomic_DNA"/>
</dbReference>
<keyword evidence="2" id="KW-1185">Reference proteome</keyword>
<protein>
    <submittedName>
        <fullName evidence="1">Uncharacterized protein</fullName>
    </submittedName>
</protein>
<dbReference type="AlphaFoldDB" id="A0A814CNM3"/>
<name>A0A814CNM3_9BILA</name>
<comment type="caution">
    <text evidence="1">The sequence shown here is derived from an EMBL/GenBank/DDBJ whole genome shotgun (WGS) entry which is preliminary data.</text>
</comment>
<organism evidence="1 2">
    <name type="scientific">Rotaria sordida</name>
    <dbReference type="NCBI Taxonomy" id="392033"/>
    <lineage>
        <taxon>Eukaryota</taxon>
        <taxon>Metazoa</taxon>
        <taxon>Spiralia</taxon>
        <taxon>Gnathifera</taxon>
        <taxon>Rotifera</taxon>
        <taxon>Eurotatoria</taxon>
        <taxon>Bdelloidea</taxon>
        <taxon>Philodinida</taxon>
        <taxon>Philodinidae</taxon>
        <taxon>Rotaria</taxon>
    </lineage>
</organism>
<dbReference type="Proteomes" id="UP000663870">
    <property type="component" value="Unassembled WGS sequence"/>
</dbReference>
<gene>
    <name evidence="1" type="ORF">JXQ802_LOCUS11277</name>
</gene>
<evidence type="ECO:0000313" key="2">
    <source>
        <dbReference type="Proteomes" id="UP000663870"/>
    </source>
</evidence>
<evidence type="ECO:0000313" key="1">
    <source>
        <dbReference type="EMBL" id="CAF0943295.1"/>
    </source>
</evidence>
<sequence length="159" mass="18606">MWQEGQEENEDLFDDISENFVLCALHQAKILRERWKFWSGSVPANISVRLHRLESLLSINEESQQRRSISTNVQHNIESKKTSSKNHQIDIPLNMSAIPLQQLSKINSSQPFLAEIKNSSSINKYLTERIEPKHNIIIQGPDIRRIIVPKRRVHFWCCH</sequence>
<accession>A0A814CNM3</accession>